<dbReference type="Proteomes" id="UP000193240">
    <property type="component" value="Unassembled WGS sequence"/>
</dbReference>
<evidence type="ECO:0000256" key="1">
    <source>
        <dbReference type="SAM" id="MobiDB-lite"/>
    </source>
</evidence>
<dbReference type="AlphaFoldDB" id="A0A1Y2LRP6"/>
<dbReference type="InParanoid" id="A0A1Y2LRP6"/>
<feature type="region of interest" description="Disordered" evidence="1">
    <location>
        <begin position="93"/>
        <end position="112"/>
    </location>
</feature>
<reference evidence="2 3" key="1">
    <citation type="journal article" date="2017" name="Genome Announc.">
        <title>Genome sequence of the saprophytic ascomycete Epicoccum nigrum ICMP 19927 strain isolated from New Zealand.</title>
        <authorList>
            <person name="Fokin M."/>
            <person name="Fleetwood D."/>
            <person name="Weir B.S."/>
            <person name="Villas-Boas S.G."/>
        </authorList>
    </citation>
    <scope>NUCLEOTIDE SEQUENCE [LARGE SCALE GENOMIC DNA]</scope>
    <source>
        <strain evidence="2 3">ICMP 19927</strain>
    </source>
</reference>
<keyword evidence="3" id="KW-1185">Reference proteome</keyword>
<feature type="compositionally biased region" description="Low complexity" evidence="1">
    <location>
        <begin position="226"/>
        <end position="236"/>
    </location>
</feature>
<evidence type="ECO:0000313" key="3">
    <source>
        <dbReference type="Proteomes" id="UP000193240"/>
    </source>
</evidence>
<proteinExistence type="predicted"/>
<protein>
    <submittedName>
        <fullName evidence="2">Uncharacterized protein</fullName>
    </submittedName>
</protein>
<sequence>MPSFPLLPSLVSEHPNLAPTPTTTLRALTQLPLRTLSHVPCQEHPDLEREATAACPSAIRLLWMVRRGEEDDDDAAGESDGDGDGDEEALLEKGTETREGAEMKAEMEISVPRRRRTSLEDEWDTIQAEMWYVARRRADEAEDEAAGAADFPAERNVNVKEEALGTPPVAALQQRARAWEEDKTTRMTAQPLEQQRVRACEQDGMAAHRLAIARPASAPAQPGVQSPPSSALRPPASALPCLETARAASRASTGVRPSRREGRAALGCALVSVRDRVESQRWLDRVERMRENGENVGAFYEILSLGLQARTGVRNV</sequence>
<evidence type="ECO:0000313" key="2">
    <source>
        <dbReference type="EMBL" id="OSS45608.1"/>
    </source>
</evidence>
<dbReference type="EMBL" id="KZ107853">
    <property type="protein sequence ID" value="OSS45608.1"/>
    <property type="molecule type" value="Genomic_DNA"/>
</dbReference>
<feature type="compositionally biased region" description="Basic and acidic residues" evidence="1">
    <location>
        <begin position="93"/>
        <end position="107"/>
    </location>
</feature>
<organism evidence="2 3">
    <name type="scientific">Epicoccum nigrum</name>
    <name type="common">Soil fungus</name>
    <name type="synonym">Epicoccum purpurascens</name>
    <dbReference type="NCBI Taxonomy" id="105696"/>
    <lineage>
        <taxon>Eukaryota</taxon>
        <taxon>Fungi</taxon>
        <taxon>Dikarya</taxon>
        <taxon>Ascomycota</taxon>
        <taxon>Pezizomycotina</taxon>
        <taxon>Dothideomycetes</taxon>
        <taxon>Pleosporomycetidae</taxon>
        <taxon>Pleosporales</taxon>
        <taxon>Pleosporineae</taxon>
        <taxon>Didymellaceae</taxon>
        <taxon>Epicoccum</taxon>
    </lineage>
</organism>
<accession>A0A1Y2LRP6</accession>
<name>A0A1Y2LRP6_EPING</name>
<gene>
    <name evidence="2" type="ORF">B5807_09522</name>
</gene>
<feature type="region of interest" description="Disordered" evidence="1">
    <location>
        <begin position="217"/>
        <end position="236"/>
    </location>
</feature>